<reference evidence="3" key="1">
    <citation type="submission" date="2023-11" db="EMBL/GenBank/DDBJ databases">
        <title>Completed genome sequence of Mycoplasma equirhinis type strain M432/72.</title>
        <authorList>
            <person name="Spergser J."/>
        </authorList>
    </citation>
    <scope>NUCLEOTIDE SEQUENCE [LARGE SCALE GENOMIC DNA]</scope>
    <source>
        <strain evidence="3">M432/72</strain>
    </source>
</reference>
<feature type="domain" description="TNase-like" evidence="2">
    <location>
        <begin position="140"/>
        <end position="304"/>
    </location>
</feature>
<evidence type="ECO:0000256" key="1">
    <source>
        <dbReference type="SAM" id="Coils"/>
    </source>
</evidence>
<dbReference type="GeneID" id="94493373"/>
<evidence type="ECO:0000313" key="4">
    <source>
        <dbReference type="Proteomes" id="UP001303601"/>
    </source>
</evidence>
<proteinExistence type="predicted"/>
<keyword evidence="1" id="KW-0175">Coiled coil</keyword>
<dbReference type="PROSITE" id="PS51257">
    <property type="entry name" value="PROKAR_LIPOPROTEIN"/>
    <property type="match status" value="1"/>
</dbReference>
<dbReference type="Proteomes" id="UP001303601">
    <property type="component" value="Chromosome"/>
</dbReference>
<protein>
    <submittedName>
        <fullName evidence="3">Thermonuclease family protein</fullName>
    </submittedName>
</protein>
<dbReference type="SUPFAM" id="SSF50199">
    <property type="entry name" value="Staphylococcal nuclease"/>
    <property type="match status" value="1"/>
</dbReference>
<accession>A0ABZ0PB52</accession>
<dbReference type="InterPro" id="IPR035437">
    <property type="entry name" value="SNase_OB-fold_sf"/>
</dbReference>
<dbReference type="SMART" id="SM00318">
    <property type="entry name" value="SNc"/>
    <property type="match status" value="1"/>
</dbReference>
<evidence type="ECO:0000259" key="2">
    <source>
        <dbReference type="PROSITE" id="PS50830"/>
    </source>
</evidence>
<dbReference type="PROSITE" id="PS50830">
    <property type="entry name" value="TNASE_3"/>
    <property type="match status" value="1"/>
</dbReference>
<gene>
    <name evidence="3" type="ORF">R9B83_00640</name>
</gene>
<dbReference type="InterPro" id="IPR016071">
    <property type="entry name" value="Staphylococal_nuclease_OB-fold"/>
</dbReference>
<sequence>MKQYTKLLSLSTLTLPAIFIPVVSTSCKNSVEDYNEIILTLRDKIKQINSLLENNKLKVDKYKNETDELIKFLKLANAYLSELKNSYLEIKRLIERIDDTLKKIKEELSKEKNPNGDQNLVGFSSAEFNYETSDFFSTNKATKIDVQNVADGDTLKVNNNARIRFAGVDTPETHWYDKKSNKFDDTDGAQYKYGKIAENYTRHYLENAKAIFLVPQKTKSDKNFGEKNYFDFHGRIVGIIYYRHSIDNQIYCLNTQLLFFGIGRMQYISLDTKSYFYTENTKFYYELEKATNHARLNSLGIFDSSKVSYSEIFPKG</sequence>
<dbReference type="Pfam" id="PF00565">
    <property type="entry name" value="SNase"/>
    <property type="match status" value="1"/>
</dbReference>
<dbReference type="RefSeq" id="WP_140031537.1">
    <property type="nucleotide sequence ID" value="NZ_CP137845.1"/>
</dbReference>
<dbReference type="EMBL" id="CP137845">
    <property type="protein sequence ID" value="WPB54071.1"/>
    <property type="molecule type" value="Genomic_DNA"/>
</dbReference>
<organism evidence="3 4">
    <name type="scientific">Metamycoplasma equirhinis</name>
    <dbReference type="NCBI Taxonomy" id="92402"/>
    <lineage>
        <taxon>Bacteria</taxon>
        <taxon>Bacillati</taxon>
        <taxon>Mycoplasmatota</taxon>
        <taxon>Mycoplasmoidales</taxon>
        <taxon>Metamycoplasmataceae</taxon>
        <taxon>Metamycoplasma</taxon>
    </lineage>
</organism>
<dbReference type="Gene3D" id="2.40.50.90">
    <property type="match status" value="1"/>
</dbReference>
<feature type="coiled-coil region" evidence="1">
    <location>
        <begin position="45"/>
        <end position="110"/>
    </location>
</feature>
<name>A0ABZ0PB52_9BACT</name>
<keyword evidence="4" id="KW-1185">Reference proteome</keyword>
<evidence type="ECO:0000313" key="3">
    <source>
        <dbReference type="EMBL" id="WPB54071.1"/>
    </source>
</evidence>